<evidence type="ECO:0008006" key="4">
    <source>
        <dbReference type="Google" id="ProtNLM"/>
    </source>
</evidence>
<proteinExistence type="predicted"/>
<evidence type="ECO:0000313" key="3">
    <source>
        <dbReference type="Proteomes" id="UP001446871"/>
    </source>
</evidence>
<protein>
    <recommendedName>
        <fullName evidence="4">F-box domain-containing protein</fullName>
    </recommendedName>
</protein>
<dbReference type="EMBL" id="JAQQWM010000003">
    <property type="protein sequence ID" value="KAK8073138.1"/>
    <property type="molecule type" value="Genomic_DNA"/>
</dbReference>
<feature type="region of interest" description="Disordered" evidence="1">
    <location>
        <begin position="90"/>
        <end position="121"/>
    </location>
</feature>
<name>A0ABR1VPG8_9PEZI</name>
<evidence type="ECO:0000313" key="2">
    <source>
        <dbReference type="EMBL" id="KAK8073138.1"/>
    </source>
</evidence>
<comment type="caution">
    <text evidence="2">The sequence shown here is derived from an EMBL/GenBank/DDBJ whole genome shotgun (WGS) entry which is preliminary data.</text>
</comment>
<reference evidence="2 3" key="1">
    <citation type="submission" date="2023-01" db="EMBL/GenBank/DDBJ databases">
        <title>Analysis of 21 Apiospora genomes using comparative genomics revels a genus with tremendous synthesis potential of carbohydrate active enzymes and secondary metabolites.</title>
        <authorList>
            <person name="Sorensen T."/>
        </authorList>
    </citation>
    <scope>NUCLEOTIDE SEQUENCE [LARGE SCALE GENOMIC DNA]</scope>
    <source>
        <strain evidence="2 3">CBS 83171</strain>
    </source>
</reference>
<dbReference type="Proteomes" id="UP001446871">
    <property type="component" value="Unassembled WGS sequence"/>
</dbReference>
<accession>A0ABR1VPG8</accession>
<gene>
    <name evidence="2" type="ORF">PG996_006486</name>
</gene>
<sequence>MASTPMAKFVGTTELLEHMFLESDQQTLLTALQRVCCRWRDIIRTSPALQVHLFRKPAHAPAREGLVVEPILNPLLVTKFPYFFTRVQQQQQQQQTDDVDPDHPHPSPDDDDDNGRTNNDSTVFYSQEQFYRLPLAADPEPYLRPEASWRTMHVRQPPLEGLGVALPMVRYSQRHLQDVTMGLLYDYVLGALLSSASPPTQRPRGGRQDEVRREWRMVWGRVDGLDPRMELWGDYYEGIRRQLETEVDAVLILRSQGGGGGQQQQQGADDDDDDEEDEGDGEREGEEDEAGDGSNNRSLDRLTHPHSVMLRRPAPLGVRAATEAARD</sequence>
<keyword evidence="3" id="KW-1185">Reference proteome</keyword>
<feature type="compositionally biased region" description="Acidic residues" evidence="1">
    <location>
        <begin position="268"/>
        <end position="291"/>
    </location>
</feature>
<organism evidence="2 3">
    <name type="scientific">Apiospora saccharicola</name>
    <dbReference type="NCBI Taxonomy" id="335842"/>
    <lineage>
        <taxon>Eukaryota</taxon>
        <taxon>Fungi</taxon>
        <taxon>Dikarya</taxon>
        <taxon>Ascomycota</taxon>
        <taxon>Pezizomycotina</taxon>
        <taxon>Sordariomycetes</taxon>
        <taxon>Xylariomycetidae</taxon>
        <taxon>Amphisphaeriales</taxon>
        <taxon>Apiosporaceae</taxon>
        <taxon>Apiospora</taxon>
    </lineage>
</organism>
<evidence type="ECO:0000256" key="1">
    <source>
        <dbReference type="SAM" id="MobiDB-lite"/>
    </source>
</evidence>
<feature type="region of interest" description="Disordered" evidence="1">
    <location>
        <begin position="256"/>
        <end position="327"/>
    </location>
</feature>